<protein>
    <submittedName>
        <fullName evidence="1">Lipoprotein</fullName>
    </submittedName>
</protein>
<comment type="caution">
    <text evidence="1">The sequence shown here is derived from an EMBL/GenBank/DDBJ whole genome shotgun (WGS) entry which is preliminary data.</text>
</comment>
<keyword evidence="1" id="KW-0449">Lipoprotein</keyword>
<name>A0ABN1JDH8_9CLOT</name>
<dbReference type="RefSeq" id="WP_343759873.1">
    <property type="nucleotide sequence ID" value="NZ_BAAACG010000006.1"/>
</dbReference>
<dbReference type="PROSITE" id="PS51257">
    <property type="entry name" value="PROKAR_LIPOPROTEIN"/>
    <property type="match status" value="1"/>
</dbReference>
<keyword evidence="2" id="KW-1185">Reference proteome</keyword>
<organism evidence="1 2">
    <name type="scientific">Clostridium oceanicum</name>
    <dbReference type="NCBI Taxonomy" id="1543"/>
    <lineage>
        <taxon>Bacteria</taxon>
        <taxon>Bacillati</taxon>
        <taxon>Bacillota</taxon>
        <taxon>Clostridia</taxon>
        <taxon>Eubacteriales</taxon>
        <taxon>Clostridiaceae</taxon>
        <taxon>Clostridium</taxon>
    </lineage>
</organism>
<sequence length="159" mass="17802">MKLEKMLKLGVILVVSISLLTGCDISNRIYYDNSKIIKDYDSLNIDMIEETAGDATYSAILKLSGSATIWKYESDKDITLKAPYDLLVKSGKAKIVLISPDNKITTLIESSGESVGRKTSVFKLNIKKGYNRIKLVGYEKADIDLEIHIEIGEFQEIDF</sequence>
<dbReference type="Proteomes" id="UP001501510">
    <property type="component" value="Unassembled WGS sequence"/>
</dbReference>
<proteinExistence type="predicted"/>
<gene>
    <name evidence="1" type="ORF">GCM10008906_12150</name>
</gene>
<dbReference type="EMBL" id="BAAACG010000006">
    <property type="protein sequence ID" value="GAA0736723.1"/>
    <property type="molecule type" value="Genomic_DNA"/>
</dbReference>
<evidence type="ECO:0000313" key="2">
    <source>
        <dbReference type="Proteomes" id="UP001501510"/>
    </source>
</evidence>
<reference evidence="1 2" key="1">
    <citation type="journal article" date="2019" name="Int. J. Syst. Evol. Microbiol.">
        <title>The Global Catalogue of Microorganisms (GCM) 10K type strain sequencing project: providing services to taxonomists for standard genome sequencing and annotation.</title>
        <authorList>
            <consortium name="The Broad Institute Genomics Platform"/>
            <consortium name="The Broad Institute Genome Sequencing Center for Infectious Disease"/>
            <person name="Wu L."/>
            <person name="Ma J."/>
        </authorList>
    </citation>
    <scope>NUCLEOTIDE SEQUENCE [LARGE SCALE GENOMIC DNA]</scope>
    <source>
        <strain evidence="1 2">JCM 1407</strain>
    </source>
</reference>
<accession>A0ABN1JDH8</accession>
<evidence type="ECO:0000313" key="1">
    <source>
        <dbReference type="EMBL" id="GAA0736723.1"/>
    </source>
</evidence>